<evidence type="ECO:0000313" key="1">
    <source>
        <dbReference type="EMBL" id="CDW39392.1"/>
    </source>
</evidence>
<organism evidence="1">
    <name type="scientific">Lepeophtheirus salmonis</name>
    <name type="common">Salmon louse</name>
    <name type="synonym">Caligus salmonis</name>
    <dbReference type="NCBI Taxonomy" id="72036"/>
    <lineage>
        <taxon>Eukaryota</taxon>
        <taxon>Metazoa</taxon>
        <taxon>Ecdysozoa</taxon>
        <taxon>Arthropoda</taxon>
        <taxon>Crustacea</taxon>
        <taxon>Multicrustacea</taxon>
        <taxon>Hexanauplia</taxon>
        <taxon>Copepoda</taxon>
        <taxon>Siphonostomatoida</taxon>
        <taxon>Caligidae</taxon>
        <taxon>Lepeophtheirus</taxon>
    </lineage>
</organism>
<dbReference type="AlphaFoldDB" id="A0A0K2UNG6"/>
<accession>A0A0K2UNG6</accession>
<name>A0A0K2UNG6_LEPSM</name>
<feature type="non-terminal residue" evidence="1">
    <location>
        <position position="1"/>
    </location>
</feature>
<protein>
    <submittedName>
        <fullName evidence="1">Uncharacterized protein</fullName>
    </submittedName>
</protein>
<sequence>YFIGCIWINGYASTYLSCPTEIIFFNLDKLSTRLLIISSTSFSVLRISLLYTSLDGSHLL</sequence>
<dbReference type="EMBL" id="HACA01022031">
    <property type="protein sequence ID" value="CDW39392.1"/>
    <property type="molecule type" value="Transcribed_RNA"/>
</dbReference>
<proteinExistence type="predicted"/>
<reference evidence="1" key="1">
    <citation type="submission" date="2014-05" db="EMBL/GenBank/DDBJ databases">
        <authorList>
            <person name="Chronopoulou M."/>
        </authorList>
    </citation>
    <scope>NUCLEOTIDE SEQUENCE</scope>
    <source>
        <tissue evidence="1">Whole organism</tissue>
    </source>
</reference>